<feature type="compositionally biased region" description="Polar residues" evidence="1">
    <location>
        <begin position="66"/>
        <end position="83"/>
    </location>
</feature>
<dbReference type="SUPFAM" id="SSF69848">
    <property type="entry name" value="LCCL domain"/>
    <property type="match status" value="1"/>
</dbReference>
<feature type="compositionally biased region" description="Basic and acidic residues" evidence="1">
    <location>
        <begin position="232"/>
        <end position="257"/>
    </location>
</feature>
<dbReference type="InParanoid" id="B8ML52"/>
<gene>
    <name evidence="2" type="ORF">TSTA_049080</name>
</gene>
<feature type="compositionally biased region" description="Pro residues" evidence="1">
    <location>
        <begin position="1"/>
        <end position="12"/>
    </location>
</feature>
<dbReference type="STRING" id="441959.B8ML52"/>
<feature type="compositionally biased region" description="Polar residues" evidence="1">
    <location>
        <begin position="599"/>
        <end position="609"/>
    </location>
</feature>
<feature type="compositionally biased region" description="Basic residues" evidence="1">
    <location>
        <begin position="528"/>
        <end position="547"/>
    </location>
</feature>
<dbReference type="eggNOG" id="ENOG502QX51">
    <property type="taxonomic scope" value="Eukaryota"/>
</dbReference>
<keyword evidence="3" id="KW-1185">Reference proteome</keyword>
<dbReference type="OMA" id="KPHSTHP"/>
<dbReference type="InterPro" id="IPR013951">
    <property type="entry name" value="Rxt3"/>
</dbReference>
<dbReference type="VEuPathDB" id="FungiDB:TSTA_049080"/>
<evidence type="ECO:0000313" key="3">
    <source>
        <dbReference type="Proteomes" id="UP000001745"/>
    </source>
</evidence>
<feature type="region of interest" description="Disordered" evidence="1">
    <location>
        <begin position="578"/>
        <end position="609"/>
    </location>
</feature>
<feature type="region of interest" description="Disordered" evidence="1">
    <location>
        <begin position="863"/>
        <end position="883"/>
    </location>
</feature>
<organism evidence="2 3">
    <name type="scientific">Talaromyces stipitatus (strain ATCC 10500 / CBS 375.48 / QM 6759 / NRRL 1006)</name>
    <name type="common">Penicillium stipitatum</name>
    <dbReference type="NCBI Taxonomy" id="441959"/>
    <lineage>
        <taxon>Eukaryota</taxon>
        <taxon>Fungi</taxon>
        <taxon>Dikarya</taxon>
        <taxon>Ascomycota</taxon>
        <taxon>Pezizomycotina</taxon>
        <taxon>Eurotiomycetes</taxon>
        <taxon>Eurotiomycetidae</taxon>
        <taxon>Eurotiales</taxon>
        <taxon>Trichocomaceae</taxon>
        <taxon>Talaromyces</taxon>
        <taxon>Talaromyces sect. Talaromyces</taxon>
    </lineage>
</organism>
<accession>B8ML52</accession>
<feature type="compositionally biased region" description="Polar residues" evidence="1">
    <location>
        <begin position="317"/>
        <end position="329"/>
    </location>
</feature>
<feature type="compositionally biased region" description="Low complexity" evidence="1">
    <location>
        <begin position="84"/>
        <end position="97"/>
    </location>
</feature>
<dbReference type="RefSeq" id="XP_002485421.1">
    <property type="nucleotide sequence ID" value="XM_002485376.1"/>
</dbReference>
<dbReference type="EMBL" id="EQ962657">
    <property type="protein sequence ID" value="EED15468.1"/>
    <property type="molecule type" value="Genomic_DNA"/>
</dbReference>
<dbReference type="AlphaFoldDB" id="B8ML52"/>
<sequence>MPPPSPPQPYPARNPAGSLSQTSQGLFPRDHSFGSIHRPGTSMSISSMLGSDPDRPSRDHPASLFSRPSVSTSSFGASRNSTGAMSPPTAPARPASSIDHPLMRRSETPDKPFAKETLSRQSSRSDSSGFPDSTKFAFGRSSFSQYPDKSTNSQKSPTTATSSDPPFSHSRRMSLNSTIQRPSSQPQQEETRVSAYSPRSRTSADSIFGSTRRNPSYLDHDARPRYGGIYSDRAREEQLAREREKERNATLEADRKPAFGFLHGRYGVPPVERDEDRPQKRSSWEIGRSQPQSPEARRFTTASESGSGSSFGFGAIQSYTKSLGSQLGTRSAPAAPPPNSSFSLHSRQSQPTPPPHESFLGKHQPQPRPLSVTSAPSSSQPSLGGPGPAVTDDQRRKGSDDLMQHRTLLGIGADGKRAGRASPLPQAVQGAQAQFIGSAGESGLKGELGRVFAGIGSGVGTGPSSSTGSGPSTPMTASPFKRDGYGTSENVDEGKGGRGGATLGRKRSAKDEEPAGDIGEQTQATRGGSRRGRHLHHHHHHHHHHRYKNEDEGVIPRMTTGASALGQGPAPLEQVVTGPSMTPAHHHHHHHHHHHAPRNVSTNITSAPSNLPLRDARTLVNVEPLLTSVAHLPRHHLGSTLYSPRIGVPSANSSGESQKFGYTSTPVPIPRFEGKDNCTFTIRVPRFRIDPNHREEICARRAVWGTGVYTDDSDPVAAAIHSGYIRGAWGEDVDISMLDLEIKSDYHHAPQASGETGTTAKLSIPPVPPPNKDLHITLLILPRLERYESTLMFGLKSRAWDGNHDGMSFKIERIEWVDEGSTRGEERSGAARRKRLRNMMQTGRICTGPGLLRMRGAAGSVLGGSSDMVNRQTPASAPVQPVS</sequence>
<feature type="compositionally biased region" description="Basic and acidic residues" evidence="1">
    <location>
        <begin position="101"/>
        <end position="118"/>
    </location>
</feature>
<feature type="compositionally biased region" description="Low complexity" evidence="1">
    <location>
        <begin position="369"/>
        <end position="383"/>
    </location>
</feature>
<feature type="compositionally biased region" description="Basic and acidic residues" evidence="1">
    <location>
        <begin position="52"/>
        <end position="61"/>
    </location>
</feature>
<evidence type="ECO:0008006" key="4">
    <source>
        <dbReference type="Google" id="ProtNLM"/>
    </source>
</evidence>
<feature type="compositionally biased region" description="Basic residues" evidence="1">
    <location>
        <begin position="584"/>
        <end position="597"/>
    </location>
</feature>
<feature type="compositionally biased region" description="Basic and acidic residues" evidence="1">
    <location>
        <begin position="271"/>
        <end position="283"/>
    </location>
</feature>
<name>B8ML52_TALSN</name>
<feature type="compositionally biased region" description="Basic and acidic residues" evidence="1">
    <location>
        <begin position="392"/>
        <end position="404"/>
    </location>
</feature>
<feature type="compositionally biased region" description="Low complexity" evidence="1">
    <location>
        <begin position="462"/>
        <end position="479"/>
    </location>
</feature>
<feature type="compositionally biased region" description="Low complexity" evidence="1">
    <location>
        <begin position="119"/>
        <end position="128"/>
    </location>
</feature>
<feature type="compositionally biased region" description="Polar residues" evidence="1">
    <location>
        <begin position="173"/>
        <end position="188"/>
    </location>
</feature>
<dbReference type="Pfam" id="PF08642">
    <property type="entry name" value="Rxt3"/>
    <property type="match status" value="1"/>
</dbReference>
<dbReference type="InterPro" id="IPR036609">
    <property type="entry name" value="LCCL_sf"/>
</dbReference>
<feature type="region of interest" description="Disordered" evidence="1">
    <location>
        <begin position="459"/>
        <end position="549"/>
    </location>
</feature>
<proteinExistence type="predicted"/>
<feature type="region of interest" description="Disordered" evidence="1">
    <location>
        <begin position="1"/>
        <end position="429"/>
    </location>
</feature>
<dbReference type="GeneID" id="8100624"/>
<dbReference type="HOGENOM" id="CLU_005227_0_0_1"/>
<reference evidence="3" key="1">
    <citation type="journal article" date="2015" name="Genome Announc.">
        <title>Genome sequence of the AIDS-associated pathogen Penicillium marneffei (ATCC18224) and its near taxonomic relative Talaromyces stipitatus (ATCC10500).</title>
        <authorList>
            <person name="Nierman W.C."/>
            <person name="Fedorova-Abrams N.D."/>
            <person name="Andrianopoulos A."/>
        </authorList>
    </citation>
    <scope>NUCLEOTIDE SEQUENCE [LARGE SCALE GENOMIC DNA]</scope>
    <source>
        <strain evidence="3">ATCC 10500 / CBS 375.48 / QM 6759 / NRRL 1006</strain>
    </source>
</reference>
<protein>
    <recommendedName>
        <fullName evidence="4">Histone deacetylation protein Rxt3</fullName>
    </recommendedName>
</protein>
<evidence type="ECO:0000256" key="1">
    <source>
        <dbReference type="SAM" id="MobiDB-lite"/>
    </source>
</evidence>
<feature type="compositionally biased region" description="Low complexity" evidence="1">
    <location>
        <begin position="305"/>
        <end position="314"/>
    </location>
</feature>
<dbReference type="Gene3D" id="2.170.130.20">
    <property type="entry name" value="LCCL-like domain"/>
    <property type="match status" value="1"/>
</dbReference>
<evidence type="ECO:0000313" key="2">
    <source>
        <dbReference type="EMBL" id="EED15468.1"/>
    </source>
</evidence>
<dbReference type="Proteomes" id="UP000001745">
    <property type="component" value="Unassembled WGS sequence"/>
</dbReference>
<dbReference type="OrthoDB" id="3596986at2759"/>
<feature type="compositionally biased region" description="Polar residues" evidence="1">
    <location>
        <begin position="141"/>
        <end position="165"/>
    </location>
</feature>
<dbReference type="PhylomeDB" id="B8ML52"/>
<feature type="compositionally biased region" description="Polar residues" evidence="1">
    <location>
        <begin position="197"/>
        <end position="214"/>
    </location>
</feature>